<accession>A0ABU2H6L7</accession>
<feature type="region of interest" description="Disordered" evidence="1">
    <location>
        <begin position="290"/>
        <end position="372"/>
    </location>
</feature>
<dbReference type="EMBL" id="JAVLVT010000005">
    <property type="protein sequence ID" value="MDS1270959.1"/>
    <property type="molecule type" value="Genomic_DNA"/>
</dbReference>
<organism evidence="2 3">
    <name type="scientific">Lipingzhangella rawalii</name>
    <dbReference type="NCBI Taxonomy" id="2055835"/>
    <lineage>
        <taxon>Bacteria</taxon>
        <taxon>Bacillati</taxon>
        <taxon>Actinomycetota</taxon>
        <taxon>Actinomycetes</taxon>
        <taxon>Streptosporangiales</taxon>
        <taxon>Nocardiopsidaceae</taxon>
        <taxon>Lipingzhangella</taxon>
    </lineage>
</organism>
<reference evidence="3" key="1">
    <citation type="submission" date="2023-07" db="EMBL/GenBank/DDBJ databases">
        <title>Novel species in the genus Lipingzhangella isolated from Sambhar Salt Lake.</title>
        <authorList>
            <person name="Jiya N."/>
            <person name="Kajale S."/>
            <person name="Sharma A."/>
        </authorList>
    </citation>
    <scope>NUCLEOTIDE SEQUENCE [LARGE SCALE GENOMIC DNA]</scope>
    <source>
        <strain evidence="3">LS1_29</strain>
    </source>
</reference>
<feature type="compositionally biased region" description="Pro residues" evidence="1">
    <location>
        <begin position="318"/>
        <end position="343"/>
    </location>
</feature>
<evidence type="ECO:0000256" key="1">
    <source>
        <dbReference type="SAM" id="MobiDB-lite"/>
    </source>
</evidence>
<sequence length="372" mass="39103">MAQTNPGFESTVVLLANIPSTDHVGSAKALRFPLTGDSPLHRYGPLLELVREEVGAGRKVVALYPAWRAETARSALRFVRGALDSPSDVVAGVSLDQPPLALSLIADQLTYLAPYLPPGIVAALPHELPGHMLTGAWLRKVSNLSDFPVSLRQHMRSYSPRSQFLAVCAPGQELSEVRRDSTAIPIPARPVDPVQLLVAAPNSGDIATFQARIQPTLGQVGSRPLGPQPLAQEYWGAAQYVEFVAISAHPQALTGAINNIRAVACAWCHEPVAAQSCPFCGAVNRLSATPIRPPADPSTRRVPLPEPPTAAESGAQPPATPPPESHAAPPASPPPAQTPPEPSIAPGGRIRSQPLDPSTGAPDPSLPRNGDA</sequence>
<keyword evidence="3" id="KW-1185">Reference proteome</keyword>
<protein>
    <submittedName>
        <fullName evidence="2">Zinc ribbon domain-containing protein</fullName>
    </submittedName>
</protein>
<proteinExistence type="predicted"/>
<comment type="caution">
    <text evidence="2">The sequence shown here is derived from an EMBL/GenBank/DDBJ whole genome shotgun (WGS) entry which is preliminary data.</text>
</comment>
<gene>
    <name evidence="2" type="ORF">RIF23_11680</name>
</gene>
<evidence type="ECO:0000313" key="2">
    <source>
        <dbReference type="EMBL" id="MDS1270959.1"/>
    </source>
</evidence>
<evidence type="ECO:0000313" key="3">
    <source>
        <dbReference type="Proteomes" id="UP001250214"/>
    </source>
</evidence>
<dbReference type="RefSeq" id="WP_310912512.1">
    <property type="nucleotide sequence ID" value="NZ_JAVLVT010000005.1"/>
</dbReference>
<name>A0ABU2H6L7_9ACTN</name>
<dbReference type="Proteomes" id="UP001250214">
    <property type="component" value="Unassembled WGS sequence"/>
</dbReference>